<dbReference type="InterPro" id="IPR007066">
    <property type="entry name" value="RNA_pol_Rpb1_3"/>
</dbReference>
<dbReference type="FunFam" id="2.40.40.20:FF:000019">
    <property type="entry name" value="DNA-directed RNA polymerase II subunit RPB1"/>
    <property type="match status" value="1"/>
</dbReference>
<dbReference type="EMBL" id="JAAVJF010000004">
    <property type="protein sequence ID" value="NYR16186.1"/>
    <property type="molecule type" value="Genomic_DNA"/>
</dbReference>
<evidence type="ECO:0000313" key="17">
    <source>
        <dbReference type="Proteomes" id="UP000554766"/>
    </source>
</evidence>
<comment type="cofactor">
    <cofactor evidence="13">
        <name>Zn(2+)</name>
        <dbReference type="ChEBI" id="CHEBI:29105"/>
    </cofactor>
    <text evidence="13">Binds at least 2 Zn(2+) per subunit.</text>
</comment>
<dbReference type="InterPro" id="IPR038120">
    <property type="entry name" value="Rpb1_funnel_sf"/>
</dbReference>
<gene>
    <name evidence="13 16" type="primary">rpoA1</name>
    <name evidence="13" type="synonym">rpo1N</name>
    <name evidence="16" type="ORF">HC235_09640</name>
</gene>
<dbReference type="Pfam" id="PF04997">
    <property type="entry name" value="RNA_pol_Rpb1_1"/>
    <property type="match status" value="1"/>
</dbReference>
<dbReference type="InterPro" id="IPR007081">
    <property type="entry name" value="RNA_pol_Rpb1_5"/>
</dbReference>
<keyword evidence="17" id="KW-1185">Reference proteome</keyword>
<feature type="binding site" evidence="13">
    <location>
        <position position="107"/>
    </location>
    <ligand>
        <name>Zn(2+)</name>
        <dbReference type="ChEBI" id="CHEBI:29105"/>
        <label>2</label>
    </ligand>
</feature>
<dbReference type="Gene3D" id="1.10.132.30">
    <property type="match status" value="1"/>
</dbReference>
<dbReference type="GO" id="GO:0003899">
    <property type="term" value="F:DNA-directed RNA polymerase activity"/>
    <property type="evidence" value="ECO:0007669"/>
    <property type="project" value="UniProtKB-UniRule"/>
</dbReference>
<evidence type="ECO:0000256" key="2">
    <source>
        <dbReference type="ARBA" id="ARBA00022478"/>
    </source>
</evidence>
<evidence type="ECO:0000256" key="9">
    <source>
        <dbReference type="ARBA" id="ARBA00023125"/>
    </source>
</evidence>
<accession>A0A7L4PF53</accession>
<feature type="binding site" evidence="13">
    <location>
        <position position="466"/>
    </location>
    <ligand>
        <name>Mg(2+)</name>
        <dbReference type="ChEBI" id="CHEBI:18420"/>
    </ligand>
</feature>
<evidence type="ECO:0000256" key="7">
    <source>
        <dbReference type="ARBA" id="ARBA00022833"/>
    </source>
</evidence>
<dbReference type="InterPro" id="IPR044893">
    <property type="entry name" value="RNA_pol_Rpb1_clamp_domain"/>
</dbReference>
<dbReference type="Pfam" id="PF00623">
    <property type="entry name" value="RNA_pol_Rpb1_2"/>
    <property type="match status" value="1"/>
</dbReference>
<feature type="binding site" evidence="13">
    <location>
        <position position="77"/>
    </location>
    <ligand>
        <name>Zn(2+)</name>
        <dbReference type="ChEBI" id="CHEBI:29105"/>
        <label>1</label>
    </ligand>
</feature>
<dbReference type="CDD" id="cd02582">
    <property type="entry name" value="RNAP_archeal_A"/>
    <property type="match status" value="1"/>
</dbReference>
<dbReference type="GeneID" id="5054559"/>
<comment type="function">
    <text evidence="12 13">DNA-dependent RNA polymerase (RNAP) catalyzes the transcription of DNA into RNA using the four ribonucleoside triphosphates as substrates. Forms the clamp head domain.</text>
</comment>
<evidence type="ECO:0000256" key="13">
    <source>
        <dbReference type="HAMAP-Rule" id="MF_00863"/>
    </source>
</evidence>
<evidence type="ECO:0000256" key="4">
    <source>
        <dbReference type="ARBA" id="ARBA00022679"/>
    </source>
</evidence>
<evidence type="ECO:0000256" key="5">
    <source>
        <dbReference type="ARBA" id="ARBA00022695"/>
    </source>
</evidence>
<keyword evidence="7 13" id="KW-0862">Zinc</keyword>
<evidence type="ECO:0000313" key="16">
    <source>
        <dbReference type="EMBL" id="NYR16186.1"/>
    </source>
</evidence>
<feature type="binding site" evidence="13">
    <location>
        <position position="468"/>
    </location>
    <ligand>
        <name>Mg(2+)</name>
        <dbReference type="ChEBI" id="CHEBI:18420"/>
    </ligand>
</feature>
<feature type="binding site" evidence="13">
    <location>
        <position position="67"/>
    </location>
    <ligand>
        <name>Zn(2+)</name>
        <dbReference type="ChEBI" id="CHEBI:29105"/>
        <label>1</label>
    </ligand>
</feature>
<keyword evidence="4 13" id="KW-0808">Transferase</keyword>
<dbReference type="SUPFAM" id="SSF64484">
    <property type="entry name" value="beta and beta-prime subunits of DNA dependent RNA-polymerase"/>
    <property type="match status" value="1"/>
</dbReference>
<dbReference type="Pfam" id="PF04998">
    <property type="entry name" value="RNA_pol_Rpb1_5"/>
    <property type="match status" value="1"/>
</dbReference>
<evidence type="ECO:0000256" key="14">
    <source>
        <dbReference type="RuleBase" id="RU004279"/>
    </source>
</evidence>
<comment type="cofactor">
    <cofactor evidence="13">
        <name>Mg(2+)</name>
        <dbReference type="ChEBI" id="CHEBI:18420"/>
    </cofactor>
</comment>
<dbReference type="GO" id="GO:0000428">
    <property type="term" value="C:DNA-directed RNA polymerase complex"/>
    <property type="evidence" value="ECO:0007669"/>
    <property type="project" value="UniProtKB-KW"/>
</dbReference>
<dbReference type="RefSeq" id="WP_011901769.1">
    <property type="nucleotide sequence ID" value="NZ_JAAVJF010000004.1"/>
</dbReference>
<dbReference type="Gene3D" id="6.20.50.80">
    <property type="match status" value="1"/>
</dbReference>
<organism evidence="16 17">
    <name type="scientific">Pyrobaculum arsenaticum</name>
    <dbReference type="NCBI Taxonomy" id="121277"/>
    <lineage>
        <taxon>Archaea</taxon>
        <taxon>Thermoproteota</taxon>
        <taxon>Thermoprotei</taxon>
        <taxon>Thermoproteales</taxon>
        <taxon>Thermoproteaceae</taxon>
        <taxon>Pyrobaculum</taxon>
    </lineage>
</organism>
<dbReference type="GO" id="GO:0003677">
    <property type="term" value="F:DNA binding"/>
    <property type="evidence" value="ECO:0007669"/>
    <property type="project" value="UniProtKB-UniRule"/>
</dbReference>
<proteinExistence type="inferred from homology"/>
<feature type="binding site" evidence="13">
    <location>
        <position position="470"/>
    </location>
    <ligand>
        <name>Mg(2+)</name>
        <dbReference type="ChEBI" id="CHEBI:18420"/>
    </ligand>
</feature>
<dbReference type="InterPro" id="IPR042102">
    <property type="entry name" value="RNA_pol_Rpb1_3_sf"/>
</dbReference>
<name>A0A7L4PF53_9CREN</name>
<comment type="subcellular location">
    <subcellularLocation>
        <location evidence="13">Cytoplasm</location>
    </subcellularLocation>
</comment>
<dbReference type="Gene3D" id="1.10.274.100">
    <property type="entry name" value="RNA polymerase Rpb1, domain 3"/>
    <property type="match status" value="1"/>
</dbReference>
<comment type="similarity">
    <text evidence="1 13 14">Belongs to the RNA polymerase beta' chain family.</text>
</comment>
<dbReference type="InterPro" id="IPR045867">
    <property type="entry name" value="DNA-dir_RpoC_beta_prime"/>
</dbReference>
<dbReference type="GO" id="GO:0005737">
    <property type="term" value="C:cytoplasm"/>
    <property type="evidence" value="ECO:0007669"/>
    <property type="project" value="UniProtKB-SubCell"/>
</dbReference>
<evidence type="ECO:0000256" key="11">
    <source>
        <dbReference type="ARBA" id="ARBA00048552"/>
    </source>
</evidence>
<dbReference type="Gene3D" id="3.30.1490.180">
    <property type="entry name" value="RNA polymerase ii"/>
    <property type="match status" value="1"/>
</dbReference>
<dbReference type="Pfam" id="PF04983">
    <property type="entry name" value="RNA_pol_Rpb1_3"/>
    <property type="match status" value="1"/>
</dbReference>
<dbReference type="SMART" id="SM00663">
    <property type="entry name" value="RPOLA_N"/>
    <property type="match status" value="1"/>
</dbReference>
<dbReference type="HAMAP" id="MF_00863">
    <property type="entry name" value="RNApol_arch_Rpo1N"/>
    <property type="match status" value="1"/>
</dbReference>
<dbReference type="AlphaFoldDB" id="A0A7L4PF53"/>
<dbReference type="PANTHER" id="PTHR19376:SF32">
    <property type="entry name" value="DNA-DIRECTED RNA POLYMERASE III SUBUNIT RPC1"/>
    <property type="match status" value="1"/>
</dbReference>
<dbReference type="EC" id="2.7.7.6" evidence="13"/>
<keyword evidence="6 13" id="KW-0479">Metal-binding</keyword>
<feature type="binding site" evidence="13">
    <location>
        <position position="70"/>
    </location>
    <ligand>
        <name>Zn(2+)</name>
        <dbReference type="ChEBI" id="CHEBI:29105"/>
        <label>1</label>
    </ligand>
</feature>
<comment type="subunit">
    <text evidence="13">Part of the RNA polymerase complex.</text>
</comment>
<sequence>MSLKEELDTIPRKVIKSIKFGVLSPEVIRKYSVMEVTTSEVYDEGGLPVRGGISDRRLGVAEPGARCETCGQTHDVCPGHFGHIELVKPVVHVGFARVIYDILRTTCPNCGRIMLRDEEIARYRERLTRLSKRWRLLAQNLHERIRRKAAERMTCPHCGYKRNKVRFERPYYFYEETENGALVKLDPEMLRDRLSKIPSEDLELLGINPSVFRPEWAILKVLPVPPPHVRPSIQLETGIRSEDDLTHKLVDIIRMNEKLKIAIETGAPTNVVDNLWDLLQYHVATYFDNELPGIPVAKHRGGRPLKGIAQRLKGKEGRFRGSLSGKRVNFSARTVISPDPHISINEVGVPTDIAKILTVPEKVTAWNIDVLREYVIRGPETWPGANYVVTPEGRRIDLRYVKDRKALAERLAPGWVVERHLRDGDIVLFNRQPSLHRVSMMGHLVKVLPGRTFRLHLAVCPPYNADFDGDEMNLHVPQTEEARAEARLLMLVENHIITPRYGGAIIGARQDYIIGAYLLSHKTTFLTKKEVAFLLGAGKSEEDPPEPAILYPVELWTGKQIISHFLPKDFNWVQPTAFKSKCQDAYTCYGDEWIIVLNGYLAKGVLDKKSIGAEQVDSLWHRIARDYPPDVARRWLDSSLRLFLRYLDLRGFTFAMDSVYIPTEAYREVEEVIEQALKKVEGLIEDFTSGRLEAMPGFTVEETFENKVTDILSRVREDAAQVVEKYIDKNSEGYLMAKTGARGSLVNIVQMVATLGQQTIRGERIRRGFRSRTLPHFPVGDIGAFSGGFVKHCFRCGLTPVEYFFHAAAGRDGLIDTAVRTAQSGYMQRRLINALQDVYVAYDGTVRFGGSMLLQPLYGEDGVDVSRSDHGKVTDIKLLKMWIR</sequence>
<evidence type="ECO:0000256" key="6">
    <source>
        <dbReference type="ARBA" id="ARBA00022723"/>
    </source>
</evidence>
<evidence type="ECO:0000256" key="12">
    <source>
        <dbReference type="ARBA" id="ARBA00053389"/>
    </source>
</evidence>
<keyword evidence="3 13" id="KW-0963">Cytoplasm</keyword>
<evidence type="ECO:0000256" key="3">
    <source>
        <dbReference type="ARBA" id="ARBA00022490"/>
    </source>
</evidence>
<comment type="function">
    <text evidence="14">DNA-dependent RNA polymerase catalyzes the transcription of DNA into RNA using the four ribonucleoside triphosphates as substrates.</text>
</comment>
<dbReference type="NCBIfam" id="TIGR02390">
    <property type="entry name" value="RNA_pol_rpoA1"/>
    <property type="match status" value="1"/>
</dbReference>
<feature type="binding site" evidence="13">
    <location>
        <position position="158"/>
    </location>
    <ligand>
        <name>Zn(2+)</name>
        <dbReference type="ChEBI" id="CHEBI:29105"/>
        <label>2</label>
    </ligand>
</feature>
<evidence type="ECO:0000259" key="15">
    <source>
        <dbReference type="SMART" id="SM00663"/>
    </source>
</evidence>
<keyword evidence="2 13" id="KW-0240">DNA-directed RNA polymerase</keyword>
<dbReference type="InterPro" id="IPR007083">
    <property type="entry name" value="RNA_pol_Rpb1_4"/>
</dbReference>
<feature type="binding site" evidence="13">
    <location>
        <position position="80"/>
    </location>
    <ligand>
        <name>Zn(2+)</name>
        <dbReference type="ChEBI" id="CHEBI:29105"/>
        <label>1</label>
    </ligand>
</feature>
<protein>
    <recommendedName>
        <fullName evidence="13">DNA-directed RNA polymerase subunit Rpo1N</fullName>
        <ecNumber evidence="13">2.7.7.6</ecNumber>
    </recommendedName>
    <alternativeName>
        <fullName evidence="13">DNA-directed RNA polymerase subunit A'</fullName>
    </alternativeName>
</protein>
<reference evidence="16 17" key="1">
    <citation type="journal article" date="2020" name="Nat. Commun.">
        <title>The structures of two archaeal type IV pili illuminate evolutionary relationships.</title>
        <authorList>
            <person name="Wang F."/>
            <person name="Baquero D.P."/>
            <person name="Su Z."/>
            <person name="Beltran L.C."/>
            <person name="Prangishvili D."/>
            <person name="Krupovic M."/>
            <person name="Egelman E.H."/>
        </authorList>
    </citation>
    <scope>NUCLEOTIDE SEQUENCE [LARGE SCALE GENOMIC DNA]</scope>
    <source>
        <strain evidence="16 17">2GA</strain>
    </source>
</reference>
<dbReference type="GO" id="GO:0006351">
    <property type="term" value="P:DNA-templated transcription"/>
    <property type="evidence" value="ECO:0007669"/>
    <property type="project" value="UniProtKB-UniRule"/>
</dbReference>
<keyword evidence="10 13" id="KW-0804">Transcription</keyword>
<feature type="binding site" evidence="13">
    <location>
        <position position="110"/>
    </location>
    <ligand>
        <name>Zn(2+)</name>
        <dbReference type="ChEBI" id="CHEBI:29105"/>
        <label>2</label>
    </ligand>
</feature>
<keyword evidence="8 13" id="KW-0460">Magnesium</keyword>
<keyword evidence="5 13" id="KW-0548">Nucleotidyltransferase</keyword>
<dbReference type="InterPro" id="IPR007080">
    <property type="entry name" value="RNA_pol_Rpb1_1"/>
</dbReference>
<dbReference type="OMA" id="AVCPPYN"/>
<feature type="binding site" evidence="13">
    <location>
        <position position="155"/>
    </location>
    <ligand>
        <name>Zn(2+)</name>
        <dbReference type="ChEBI" id="CHEBI:29105"/>
        <label>2</label>
    </ligand>
</feature>
<dbReference type="GO" id="GO:0008270">
    <property type="term" value="F:zinc ion binding"/>
    <property type="evidence" value="ECO:0007669"/>
    <property type="project" value="UniProtKB-UniRule"/>
</dbReference>
<dbReference type="Gene3D" id="4.10.860.120">
    <property type="entry name" value="RNA polymerase II, clamp domain"/>
    <property type="match status" value="2"/>
</dbReference>
<comment type="catalytic activity">
    <reaction evidence="11 13 14">
        <text>RNA(n) + a ribonucleoside 5'-triphosphate = RNA(n+1) + diphosphate</text>
        <dbReference type="Rhea" id="RHEA:21248"/>
        <dbReference type="Rhea" id="RHEA-COMP:14527"/>
        <dbReference type="Rhea" id="RHEA-COMP:17342"/>
        <dbReference type="ChEBI" id="CHEBI:33019"/>
        <dbReference type="ChEBI" id="CHEBI:61557"/>
        <dbReference type="ChEBI" id="CHEBI:140395"/>
        <dbReference type="EC" id="2.7.7.6"/>
    </reaction>
</comment>
<feature type="domain" description="RNA polymerase N-terminal" evidence="15">
    <location>
        <begin position="215"/>
        <end position="520"/>
    </location>
</feature>
<dbReference type="Proteomes" id="UP000554766">
    <property type="component" value="Unassembled WGS sequence"/>
</dbReference>
<comment type="caution">
    <text evidence="16">The sequence shown here is derived from an EMBL/GenBank/DDBJ whole genome shotgun (WGS) entry which is preliminary data.</text>
</comment>
<evidence type="ECO:0000256" key="10">
    <source>
        <dbReference type="ARBA" id="ARBA00023163"/>
    </source>
</evidence>
<dbReference type="NCBIfam" id="NF006336">
    <property type="entry name" value="PRK08566.1"/>
    <property type="match status" value="1"/>
</dbReference>
<dbReference type="Gene3D" id="2.40.40.20">
    <property type="match status" value="1"/>
</dbReference>
<dbReference type="GO" id="GO:0000287">
    <property type="term" value="F:magnesium ion binding"/>
    <property type="evidence" value="ECO:0007669"/>
    <property type="project" value="UniProtKB-UniRule"/>
</dbReference>
<evidence type="ECO:0000256" key="8">
    <source>
        <dbReference type="ARBA" id="ARBA00022842"/>
    </source>
</evidence>
<dbReference type="InterPro" id="IPR012758">
    <property type="entry name" value="RPO1N"/>
</dbReference>
<dbReference type="InterPro" id="IPR000722">
    <property type="entry name" value="RNA_pol_asu"/>
</dbReference>
<keyword evidence="9 13" id="KW-0238">DNA-binding</keyword>
<dbReference type="InterPro" id="IPR006592">
    <property type="entry name" value="RNA_pol_N"/>
</dbReference>
<evidence type="ECO:0000256" key="1">
    <source>
        <dbReference type="ARBA" id="ARBA00006460"/>
    </source>
</evidence>
<dbReference type="Pfam" id="PF05000">
    <property type="entry name" value="RNA_pol_Rpb1_4"/>
    <property type="match status" value="1"/>
</dbReference>
<dbReference type="Gene3D" id="6.10.250.2940">
    <property type="match status" value="1"/>
</dbReference>
<dbReference type="PANTHER" id="PTHR19376">
    <property type="entry name" value="DNA-DIRECTED RNA POLYMERASE"/>
    <property type="match status" value="1"/>
</dbReference>